<dbReference type="OrthoDB" id="2157866at2759"/>
<feature type="domain" description="SAM" evidence="4">
    <location>
        <begin position="7"/>
        <end position="71"/>
    </location>
</feature>
<dbReference type="CDD" id="cd06748">
    <property type="entry name" value="PDZ_CNK1_2_3-like"/>
    <property type="match status" value="1"/>
</dbReference>
<evidence type="ECO:0000259" key="3">
    <source>
        <dbReference type="PROSITE" id="PS50003"/>
    </source>
</evidence>
<feature type="region of interest" description="Disordered" evidence="2">
    <location>
        <begin position="366"/>
        <end position="399"/>
    </location>
</feature>
<feature type="compositionally biased region" description="Pro residues" evidence="2">
    <location>
        <begin position="246"/>
        <end position="255"/>
    </location>
</feature>
<dbReference type="PROSITE" id="PS51290">
    <property type="entry name" value="CRIC"/>
    <property type="match status" value="1"/>
</dbReference>
<dbReference type="InterPro" id="IPR036034">
    <property type="entry name" value="PDZ_sf"/>
</dbReference>
<feature type="compositionally biased region" description="Basic and acidic residues" evidence="2">
    <location>
        <begin position="575"/>
        <end position="585"/>
    </location>
</feature>
<evidence type="ECO:0000259" key="4">
    <source>
        <dbReference type="PROSITE" id="PS50105"/>
    </source>
</evidence>
<evidence type="ECO:0000313" key="6">
    <source>
        <dbReference type="EMBL" id="OXB55741.1"/>
    </source>
</evidence>
<dbReference type="AlphaFoldDB" id="A0A226MKD3"/>
<feature type="domain" description="CRIC" evidence="5">
    <location>
        <begin position="79"/>
        <end position="168"/>
    </location>
</feature>
<dbReference type="InterPro" id="IPR011993">
    <property type="entry name" value="PH-like_dom_sf"/>
</dbReference>
<dbReference type="InterPro" id="IPR013761">
    <property type="entry name" value="SAM/pointed_sf"/>
</dbReference>
<feature type="region of interest" description="Disordered" evidence="2">
    <location>
        <begin position="237"/>
        <end position="256"/>
    </location>
</feature>
<dbReference type="InterPro" id="IPR001849">
    <property type="entry name" value="PH_domain"/>
</dbReference>
<dbReference type="InterPro" id="IPR001660">
    <property type="entry name" value="SAM"/>
</dbReference>
<dbReference type="PANTHER" id="PTHR12844:SF10">
    <property type="entry name" value="CONNECTOR ENHANCER OF KINASE SUPPRESSOR OF RAS 1"/>
    <property type="match status" value="1"/>
</dbReference>
<feature type="domain" description="PH" evidence="3">
    <location>
        <begin position="421"/>
        <end position="547"/>
    </location>
</feature>
<proteinExistence type="predicted"/>
<dbReference type="SMART" id="SM00233">
    <property type="entry name" value="PH"/>
    <property type="match status" value="1"/>
</dbReference>
<protein>
    <recommendedName>
        <fullName evidence="8">Connector enhancer of kinase suppressor of Ras 1</fullName>
    </recommendedName>
</protein>
<accession>A0A226MKD3</accession>
<feature type="coiled-coil region" evidence="1">
    <location>
        <begin position="61"/>
        <end position="100"/>
    </location>
</feature>
<evidence type="ECO:0000256" key="1">
    <source>
        <dbReference type="SAM" id="Coils"/>
    </source>
</evidence>
<gene>
    <name evidence="6" type="ORF">ASZ78_015636</name>
</gene>
<dbReference type="PROSITE" id="PS50105">
    <property type="entry name" value="SAM_DOMAIN"/>
    <property type="match status" value="1"/>
</dbReference>
<keyword evidence="7" id="KW-1185">Reference proteome</keyword>
<feature type="compositionally biased region" description="Basic and acidic residues" evidence="2">
    <location>
        <begin position="725"/>
        <end position="737"/>
    </location>
</feature>
<dbReference type="SUPFAM" id="SSF47769">
    <property type="entry name" value="SAM/Pointed domain"/>
    <property type="match status" value="1"/>
</dbReference>
<comment type="caution">
    <text evidence="6">The sequence shown here is derived from an EMBL/GenBank/DDBJ whole genome shotgun (WGS) entry which is preliminary data.</text>
</comment>
<keyword evidence="1" id="KW-0175">Coiled coil</keyword>
<dbReference type="Gene3D" id="2.30.29.30">
    <property type="entry name" value="Pleckstrin-homology domain (PH domain)/Phosphotyrosine-binding domain (PTB)"/>
    <property type="match status" value="1"/>
</dbReference>
<evidence type="ECO:0008006" key="8">
    <source>
        <dbReference type="Google" id="ProtNLM"/>
    </source>
</evidence>
<dbReference type="EMBL" id="MCFN01000704">
    <property type="protein sequence ID" value="OXB55741.1"/>
    <property type="molecule type" value="Genomic_DNA"/>
</dbReference>
<feature type="compositionally biased region" description="Polar residues" evidence="2">
    <location>
        <begin position="589"/>
        <end position="603"/>
    </location>
</feature>
<reference evidence="6 7" key="1">
    <citation type="submission" date="2016-07" db="EMBL/GenBank/DDBJ databases">
        <title>Disparate Historic Effective Population Sizes Predicted by Modern Levels of Genome Diversity for the Scaled Quail (Callipepla squamata) and the Northern Bobwhite (Colinus virginianus): Inferences from First and Second Generation Draft Genome Assemblies for Sympatric New World Quail.</title>
        <authorList>
            <person name="Oldeschulte D.L."/>
            <person name="Halley Y.A."/>
            <person name="Bhattarai E.K."/>
            <person name="Brashear W.A."/>
            <person name="Hill J."/>
            <person name="Metz R.P."/>
            <person name="Johnson C.D."/>
            <person name="Rollins D."/>
            <person name="Peterson M.J."/>
            <person name="Bickhart D.M."/>
            <person name="Decker J.E."/>
            <person name="Seabury C.M."/>
        </authorList>
    </citation>
    <scope>NUCLEOTIDE SEQUENCE [LARGE SCALE GENOMIC DNA]</scope>
    <source>
        <strain evidence="6 7">Texas</strain>
        <tissue evidence="6">Leg muscle</tissue>
    </source>
</reference>
<dbReference type="Pfam" id="PF00169">
    <property type="entry name" value="PH"/>
    <property type="match status" value="1"/>
</dbReference>
<dbReference type="SUPFAM" id="SSF50156">
    <property type="entry name" value="PDZ domain-like"/>
    <property type="match status" value="1"/>
</dbReference>
<dbReference type="InterPro" id="IPR051566">
    <property type="entry name" value="CNKSR"/>
</dbReference>
<organism evidence="6 7">
    <name type="scientific">Callipepla squamata</name>
    <name type="common">Scaled quail</name>
    <dbReference type="NCBI Taxonomy" id="9009"/>
    <lineage>
        <taxon>Eukaryota</taxon>
        <taxon>Metazoa</taxon>
        <taxon>Chordata</taxon>
        <taxon>Craniata</taxon>
        <taxon>Vertebrata</taxon>
        <taxon>Euteleostomi</taxon>
        <taxon>Archelosauria</taxon>
        <taxon>Archosauria</taxon>
        <taxon>Dinosauria</taxon>
        <taxon>Saurischia</taxon>
        <taxon>Theropoda</taxon>
        <taxon>Coelurosauria</taxon>
        <taxon>Aves</taxon>
        <taxon>Neognathae</taxon>
        <taxon>Galloanserae</taxon>
        <taxon>Galliformes</taxon>
        <taxon>Odontophoridae</taxon>
        <taxon>Callipepla</taxon>
    </lineage>
</organism>
<dbReference type="InterPro" id="IPR017874">
    <property type="entry name" value="CRIC_domain"/>
</dbReference>
<evidence type="ECO:0000259" key="5">
    <source>
        <dbReference type="PROSITE" id="PS51290"/>
    </source>
</evidence>
<dbReference type="Proteomes" id="UP000198323">
    <property type="component" value="Unassembled WGS sequence"/>
</dbReference>
<dbReference type="PROSITE" id="PS50003">
    <property type="entry name" value="PH_DOMAIN"/>
    <property type="match status" value="1"/>
</dbReference>
<feature type="compositionally biased region" description="Acidic residues" evidence="2">
    <location>
        <begin position="563"/>
        <end position="574"/>
    </location>
</feature>
<evidence type="ECO:0000313" key="7">
    <source>
        <dbReference type="Proteomes" id="UP000198323"/>
    </source>
</evidence>
<evidence type="ECO:0000256" key="2">
    <source>
        <dbReference type="SAM" id="MobiDB-lite"/>
    </source>
</evidence>
<dbReference type="PANTHER" id="PTHR12844">
    <property type="entry name" value="CONNECTOR ENCHANCER OF KINASE SUPPRESSOR OF RAS"/>
    <property type="match status" value="1"/>
</dbReference>
<dbReference type="Gene3D" id="1.10.150.50">
    <property type="entry name" value="Transcription Factor, Ets-1"/>
    <property type="match status" value="1"/>
</dbReference>
<feature type="compositionally biased region" description="Low complexity" evidence="2">
    <location>
        <begin position="366"/>
        <end position="379"/>
    </location>
</feature>
<name>A0A226MKD3_CALSU</name>
<dbReference type="SUPFAM" id="SSF50729">
    <property type="entry name" value="PH domain-like"/>
    <property type="match status" value="1"/>
</dbReference>
<dbReference type="Pfam" id="PF10534">
    <property type="entry name" value="CRIC_ras_sig"/>
    <property type="match status" value="1"/>
</dbReference>
<feature type="region of interest" description="Disordered" evidence="2">
    <location>
        <begin position="724"/>
        <end position="745"/>
    </location>
</feature>
<feature type="region of interest" description="Disordered" evidence="2">
    <location>
        <begin position="562"/>
        <end position="625"/>
    </location>
</feature>
<sequence length="745" mass="81748">MEPVGAWGPAQSAAWLRAGLDAAVQGYPFEEWGLAGTELLRLSEGALDALGVWRVGHQELLLEAVEQLQALDTELESTNLRTLTEGLQELAQRAETLVMEGSTGGAMSQPPHITLLACAVNLIEAAKRLFSWLNRYLFSTLNDFSSTQDIVLLCAQLADVLQTDCSTEERNSQILLICQHIVGICKSIVGCSPPALLDCRAMLQRVELALPPMPCGSPPDSPSTPTLPPELWGSSPASPSALMLSPEPPGSPPASPSTSILPCSLLGLEITSTSSCLHFVSKTNLEALAVHRTHILPGDEIVQVNEQVVVGWTRVNLEKKLLEKASGVSLVLKKVPLSLPGSPLPTRQKVPDALLDAVDFHVNSNCPSSPSSLASSTTADVDSGPDPTTDKDEQNTSLCGKDAGVATTLSRRRVSCRDLGRVDCDGWLLKKKDHVGFMAQKWKRCWFVLKGHTLYWYNHPNVSGGCPHTLPLGSALRQAVDVVMCPPQDDKAAGLINVATYDLESTREQKKKYVFQLSHEKYKPFVFAAETLADLSMWVSRLITAKTKCALAHQPIPHREEDCYSETEAEDPDDESPRHGCDSPKKRLQNTPEKAQLFQTGGKSSSPQNSPQPHSPADPEPSEEDLESLMWCLRQGGVSLIGRQRFLTQEQYRKSFIRRNKNPRINEKVHMVRALQSTLKAKLAELQALEQLLGDAALTSEKFQLWKEEHQDLYQELQECWARQQDQDGSGKHEAEQRSSAGAEP</sequence>
<dbReference type="STRING" id="9009.A0A226MKD3"/>